<accession>A0A2P2PYE0</accession>
<evidence type="ECO:0000313" key="2">
    <source>
        <dbReference type="EMBL" id="MBX59748.1"/>
    </source>
</evidence>
<sequence>MMGLVSYMGKLRVAVQVEKDFINPLKLKSHIENAFDMILNAALRTSTVSLAD</sequence>
<proteinExistence type="predicted"/>
<dbReference type="Pfam" id="PF06974">
    <property type="entry name" value="WS_DGAT_C"/>
    <property type="match status" value="1"/>
</dbReference>
<organism evidence="2">
    <name type="scientific">Rhizophora mucronata</name>
    <name type="common">Asiatic mangrove</name>
    <dbReference type="NCBI Taxonomy" id="61149"/>
    <lineage>
        <taxon>Eukaryota</taxon>
        <taxon>Viridiplantae</taxon>
        <taxon>Streptophyta</taxon>
        <taxon>Embryophyta</taxon>
        <taxon>Tracheophyta</taxon>
        <taxon>Spermatophyta</taxon>
        <taxon>Magnoliopsida</taxon>
        <taxon>eudicotyledons</taxon>
        <taxon>Gunneridae</taxon>
        <taxon>Pentapetalae</taxon>
        <taxon>rosids</taxon>
        <taxon>fabids</taxon>
        <taxon>Malpighiales</taxon>
        <taxon>Rhizophoraceae</taxon>
        <taxon>Rhizophora</taxon>
    </lineage>
</organism>
<evidence type="ECO:0000259" key="1">
    <source>
        <dbReference type="Pfam" id="PF06974"/>
    </source>
</evidence>
<dbReference type="EMBL" id="GGEC01079264">
    <property type="protein sequence ID" value="MBX59748.1"/>
    <property type="molecule type" value="Transcribed_RNA"/>
</dbReference>
<feature type="domain" description="O-acyltransferase WSD1 C-terminal" evidence="1">
    <location>
        <begin position="2"/>
        <end position="38"/>
    </location>
</feature>
<reference evidence="2" key="1">
    <citation type="submission" date="2018-02" db="EMBL/GenBank/DDBJ databases">
        <title>Rhizophora mucronata_Transcriptome.</title>
        <authorList>
            <person name="Meera S.P."/>
            <person name="Sreeshan A."/>
            <person name="Augustine A."/>
        </authorList>
    </citation>
    <scope>NUCLEOTIDE SEQUENCE</scope>
    <source>
        <tissue evidence="2">Leaf</tissue>
    </source>
</reference>
<dbReference type="InterPro" id="IPR009721">
    <property type="entry name" value="O-acyltransferase_WSD1_C"/>
</dbReference>
<name>A0A2P2PYE0_RHIMU</name>
<protein>
    <recommendedName>
        <fullName evidence="1">O-acyltransferase WSD1 C-terminal domain-containing protein</fullName>
    </recommendedName>
</protein>
<dbReference type="AlphaFoldDB" id="A0A2P2PYE0"/>